<keyword evidence="1" id="KW-0472">Membrane</keyword>
<keyword evidence="1" id="KW-0812">Transmembrane</keyword>
<evidence type="ECO:0000256" key="1">
    <source>
        <dbReference type="SAM" id="Phobius"/>
    </source>
</evidence>
<dbReference type="InterPro" id="IPR023804">
    <property type="entry name" value="DUF3792_TM"/>
</dbReference>
<dbReference type="AlphaFoldDB" id="A0ABC9U1Z7"/>
<keyword evidence="1" id="KW-1133">Transmembrane helix</keyword>
<feature type="transmembrane region" description="Helical" evidence="1">
    <location>
        <begin position="103"/>
        <end position="123"/>
    </location>
</feature>
<dbReference type="EMBL" id="AWSU01000066">
    <property type="protein sequence ID" value="ERI79573.1"/>
    <property type="molecule type" value="Genomic_DNA"/>
</dbReference>
<evidence type="ECO:0008006" key="4">
    <source>
        <dbReference type="Google" id="ProtNLM"/>
    </source>
</evidence>
<feature type="transmembrane region" description="Helical" evidence="1">
    <location>
        <begin position="42"/>
        <end position="65"/>
    </location>
</feature>
<organism evidence="2 3">
    <name type="scientific">[Clostridium] symbiosum ATCC 14940</name>
    <dbReference type="NCBI Taxonomy" id="411472"/>
    <lineage>
        <taxon>Bacteria</taxon>
        <taxon>Bacillati</taxon>
        <taxon>Bacillota</taxon>
        <taxon>Clostridia</taxon>
        <taxon>Lachnospirales</taxon>
        <taxon>Lachnospiraceae</taxon>
        <taxon>Otoolea</taxon>
    </lineage>
</organism>
<sequence>ASSTPQLNLHLRLSAYPGPLMNIHEAEENLQGVIMGKSSLRIIIRTIFITYILTAIFLLLLAFGLYQLHLSESQVNLGINVIYIVTCFIGGVLAGKAAKVKRFLWGFFSGTAYFLVLLAVSFLIHKSIGSNMNELALIFAMCAGSGTIGGMIS</sequence>
<dbReference type="Proteomes" id="UP000016491">
    <property type="component" value="Unassembled WGS sequence"/>
</dbReference>
<evidence type="ECO:0000313" key="3">
    <source>
        <dbReference type="Proteomes" id="UP000016491"/>
    </source>
</evidence>
<accession>A0ABC9U1Z7</accession>
<dbReference type="InterPro" id="IPR036259">
    <property type="entry name" value="MFS_trans_sf"/>
</dbReference>
<evidence type="ECO:0000313" key="2">
    <source>
        <dbReference type="EMBL" id="ERI79573.1"/>
    </source>
</evidence>
<feature type="transmembrane region" description="Helical" evidence="1">
    <location>
        <begin position="135"/>
        <end position="152"/>
    </location>
</feature>
<gene>
    <name evidence="2" type="ORF">CLOSYM_00795</name>
</gene>
<feature type="non-terminal residue" evidence="2">
    <location>
        <position position="1"/>
    </location>
</feature>
<proteinExistence type="predicted"/>
<feature type="transmembrane region" description="Helical" evidence="1">
    <location>
        <begin position="77"/>
        <end position="97"/>
    </location>
</feature>
<dbReference type="SUPFAM" id="SSF103473">
    <property type="entry name" value="MFS general substrate transporter"/>
    <property type="match status" value="1"/>
</dbReference>
<dbReference type="NCBIfam" id="TIGR04086">
    <property type="entry name" value="TIGR04086_membr"/>
    <property type="match status" value="1"/>
</dbReference>
<name>A0ABC9U1Z7_CLOSY</name>
<reference evidence="2 3" key="1">
    <citation type="submission" date="2013-07" db="EMBL/GenBank/DDBJ databases">
        <authorList>
            <person name="Weinstock G."/>
            <person name="Sodergren E."/>
            <person name="Wylie T."/>
            <person name="Fulton L."/>
            <person name="Fulton R."/>
            <person name="Fronick C."/>
            <person name="O'Laughlin M."/>
            <person name="Godfrey J."/>
            <person name="Miner T."/>
            <person name="Herter B."/>
            <person name="Appelbaum E."/>
            <person name="Cordes M."/>
            <person name="Lek S."/>
            <person name="Wollam A."/>
            <person name="Pepin K.H."/>
            <person name="Palsikar V.B."/>
            <person name="Mitreva M."/>
            <person name="Wilson R.K."/>
        </authorList>
    </citation>
    <scope>NUCLEOTIDE SEQUENCE [LARGE SCALE GENOMIC DNA]</scope>
    <source>
        <strain evidence="2 3">ATCC 14940</strain>
    </source>
</reference>
<dbReference type="Pfam" id="PF12670">
    <property type="entry name" value="DUF3792"/>
    <property type="match status" value="1"/>
</dbReference>
<protein>
    <recommendedName>
        <fullName evidence="4">TIGR04086 family membrane protein</fullName>
    </recommendedName>
</protein>
<comment type="caution">
    <text evidence="2">The sequence shown here is derived from an EMBL/GenBank/DDBJ whole genome shotgun (WGS) entry which is preliminary data.</text>
</comment>